<keyword evidence="6" id="KW-0929">Antimicrobial</keyword>
<dbReference type="GeneID" id="107402287"/>
<dbReference type="Proteomes" id="UP000694547">
    <property type="component" value="Chromosome 4"/>
</dbReference>
<feature type="transmembrane region" description="Helical" evidence="7">
    <location>
        <begin position="6"/>
        <end position="28"/>
    </location>
</feature>
<dbReference type="GO" id="GO:0042742">
    <property type="term" value="P:defense response to bacterium"/>
    <property type="evidence" value="ECO:0007669"/>
    <property type="project" value="UniProtKB-UniRule"/>
</dbReference>
<keyword evidence="7" id="KW-1133">Transmembrane helix</keyword>
<evidence type="ECO:0000256" key="6">
    <source>
        <dbReference type="RuleBase" id="RU231113"/>
    </source>
</evidence>
<comment type="similarity">
    <text evidence="2 6">Belongs to the beta-defensin family.</text>
</comment>
<keyword evidence="5" id="KW-1015">Disulfide bond</keyword>
<protein>
    <recommendedName>
        <fullName evidence="6">Beta-defensin</fullName>
    </recommendedName>
</protein>
<reference evidence="9" key="2">
    <citation type="submission" date="2025-08" db="UniProtKB">
        <authorList>
            <consortium name="Ensembl"/>
        </authorList>
    </citation>
    <scope>IDENTIFICATION</scope>
</reference>
<dbReference type="Pfam" id="PF13841">
    <property type="entry name" value="Defensin_beta_2"/>
    <property type="match status" value="1"/>
</dbReference>
<comment type="subcellular location">
    <subcellularLocation>
        <location evidence="1 6">Secreted</location>
    </subcellularLocation>
</comment>
<dbReference type="Ensembl" id="ENSPEMT00000022203.2">
    <property type="protein sequence ID" value="ENSPEMP00000017879.1"/>
    <property type="gene ID" value="ENSPEMG00000016653.2"/>
</dbReference>
<organism evidence="9 10">
    <name type="scientific">Peromyscus maniculatus bairdii</name>
    <name type="common">Prairie deer mouse</name>
    <dbReference type="NCBI Taxonomy" id="230844"/>
    <lineage>
        <taxon>Eukaryota</taxon>
        <taxon>Metazoa</taxon>
        <taxon>Chordata</taxon>
        <taxon>Craniata</taxon>
        <taxon>Vertebrata</taxon>
        <taxon>Euteleostomi</taxon>
        <taxon>Mammalia</taxon>
        <taxon>Eutheria</taxon>
        <taxon>Euarchontoglires</taxon>
        <taxon>Glires</taxon>
        <taxon>Rodentia</taxon>
        <taxon>Myomorpha</taxon>
        <taxon>Muroidea</taxon>
        <taxon>Cricetidae</taxon>
        <taxon>Neotominae</taxon>
        <taxon>Peromyscus</taxon>
    </lineage>
</organism>
<dbReference type="OrthoDB" id="9836790at2759"/>
<keyword evidence="6" id="KW-0211">Defensin</keyword>
<keyword evidence="6" id="KW-0044">Antibiotic</keyword>
<evidence type="ECO:0000313" key="10">
    <source>
        <dbReference type="Proteomes" id="UP000694547"/>
    </source>
</evidence>
<keyword evidence="7" id="KW-0472">Membrane</keyword>
<evidence type="ECO:0000256" key="3">
    <source>
        <dbReference type="ARBA" id="ARBA00022525"/>
    </source>
</evidence>
<reference evidence="9" key="3">
    <citation type="submission" date="2025-09" db="UniProtKB">
        <authorList>
            <consortium name="Ensembl"/>
        </authorList>
    </citation>
    <scope>IDENTIFICATION</scope>
</reference>
<evidence type="ECO:0000259" key="8">
    <source>
        <dbReference type="Pfam" id="PF13841"/>
    </source>
</evidence>
<name>A0A6J0DXP7_PERMB</name>
<dbReference type="AlphaFoldDB" id="A0A6J0DXP7"/>
<dbReference type="GO" id="GO:0045087">
    <property type="term" value="P:innate immune response"/>
    <property type="evidence" value="ECO:0007669"/>
    <property type="project" value="InterPro"/>
</dbReference>
<reference evidence="9 10" key="1">
    <citation type="submission" date="2018-10" db="EMBL/GenBank/DDBJ databases">
        <title>Improved assembly of the deer mouse Peromyscus maniculatus genome.</title>
        <authorList>
            <person name="Lassance J.-M."/>
            <person name="Hoekstra H.E."/>
        </authorList>
    </citation>
    <scope>NUCLEOTIDE SEQUENCE [LARGE SCALE GENOMIC DNA]</scope>
</reference>
<evidence type="ECO:0000256" key="7">
    <source>
        <dbReference type="SAM" id="Phobius"/>
    </source>
</evidence>
<dbReference type="InterPro" id="IPR025933">
    <property type="entry name" value="Beta_defensin_dom"/>
</dbReference>
<sequence>MSAAKPYFMTMVILLILADKTTGGLFGFGRGKRRVPWIPCELYGGICRNSCQKYEIQYSTCPKNRKCCLRFPEGMTSF</sequence>
<accession>A0A6J0DXP7</accession>
<keyword evidence="10" id="KW-1185">Reference proteome</keyword>
<dbReference type="GeneTree" id="ENSGT00390000001502"/>
<evidence type="ECO:0000313" key="9">
    <source>
        <dbReference type="Ensembl" id="ENSPEMP00000017879.1"/>
    </source>
</evidence>
<dbReference type="CTD" id="245930"/>
<comment type="function">
    <text evidence="6">Has antibacterial activity.</text>
</comment>
<evidence type="ECO:0000256" key="4">
    <source>
        <dbReference type="ARBA" id="ARBA00022729"/>
    </source>
</evidence>
<keyword evidence="7" id="KW-0812">Transmembrane</keyword>
<evidence type="ECO:0000256" key="1">
    <source>
        <dbReference type="ARBA" id="ARBA00004613"/>
    </source>
</evidence>
<keyword evidence="3 6" id="KW-0964">Secreted</keyword>
<evidence type="ECO:0000256" key="5">
    <source>
        <dbReference type="ARBA" id="ARBA00023157"/>
    </source>
</evidence>
<feature type="domain" description="Beta-defensin" evidence="8">
    <location>
        <begin position="40"/>
        <end position="68"/>
    </location>
</feature>
<dbReference type="GO" id="GO:0005576">
    <property type="term" value="C:extracellular region"/>
    <property type="evidence" value="ECO:0007669"/>
    <property type="project" value="UniProtKB-SubCell"/>
</dbReference>
<evidence type="ECO:0000256" key="2">
    <source>
        <dbReference type="ARBA" id="ARBA00007371"/>
    </source>
</evidence>
<keyword evidence="4" id="KW-0732">Signal</keyword>
<proteinExistence type="inferred from homology"/>